<feature type="transmembrane region" description="Helical" evidence="1">
    <location>
        <begin position="125"/>
        <end position="147"/>
    </location>
</feature>
<comment type="caution">
    <text evidence="2">The sequence shown here is derived from an EMBL/GenBank/DDBJ whole genome shotgun (WGS) entry which is preliminary data.</text>
</comment>
<evidence type="ECO:0000313" key="3">
    <source>
        <dbReference type="Proteomes" id="UP000233551"/>
    </source>
</evidence>
<evidence type="ECO:0000256" key="1">
    <source>
        <dbReference type="SAM" id="Phobius"/>
    </source>
</evidence>
<proteinExistence type="predicted"/>
<keyword evidence="1" id="KW-0812">Transmembrane</keyword>
<dbReference type="EMBL" id="PGOL01001723">
    <property type="protein sequence ID" value="PKI55180.1"/>
    <property type="molecule type" value="Genomic_DNA"/>
</dbReference>
<reference evidence="2 3" key="1">
    <citation type="submission" date="2017-11" db="EMBL/GenBank/DDBJ databases">
        <title>De-novo sequencing of pomegranate (Punica granatum L.) genome.</title>
        <authorList>
            <person name="Akparov Z."/>
            <person name="Amiraslanov A."/>
            <person name="Hajiyeva S."/>
            <person name="Abbasov M."/>
            <person name="Kaur K."/>
            <person name="Hamwieh A."/>
            <person name="Solovyev V."/>
            <person name="Salamov A."/>
            <person name="Braich B."/>
            <person name="Kosarev P."/>
            <person name="Mahmoud A."/>
            <person name="Hajiyev E."/>
            <person name="Babayeva S."/>
            <person name="Izzatullayeva V."/>
            <person name="Mammadov A."/>
            <person name="Mammadov A."/>
            <person name="Sharifova S."/>
            <person name="Ojaghi J."/>
            <person name="Eynullazada K."/>
            <person name="Bayramov B."/>
            <person name="Abdulazimova A."/>
            <person name="Shahmuradov I."/>
        </authorList>
    </citation>
    <scope>NUCLEOTIDE SEQUENCE [LARGE SCALE GENOMIC DNA]</scope>
    <source>
        <strain evidence="3">cv. AG2017</strain>
        <tissue evidence="2">Leaf</tissue>
    </source>
</reference>
<name>A0A2I0JGX3_PUNGR</name>
<sequence>MMTKVDKDQVTSVVTLRLRQESAFLREESMETPSLGVESRRSSFSKSDRTLTAMVCDGSFHCLSLTYVWRVISCPPLRSVLSISMSRRTIFLSKEGFQHPESSRGVASAGLVCRNLSTHFLSNPLTFQCSVCVFIFRMLLICILTYVQVALVEFFGNLADVGLHASTMVPLRRTKFRFFDIFTCDFQPHQKNGSSYWAVLLAKFHFNKDQFADLMVINEITRTGSQLVLKPTLFLVLGEAIGLFLNCAHVRTPRAP</sequence>
<keyword evidence="3" id="KW-1185">Reference proteome</keyword>
<organism evidence="2 3">
    <name type="scientific">Punica granatum</name>
    <name type="common">Pomegranate</name>
    <dbReference type="NCBI Taxonomy" id="22663"/>
    <lineage>
        <taxon>Eukaryota</taxon>
        <taxon>Viridiplantae</taxon>
        <taxon>Streptophyta</taxon>
        <taxon>Embryophyta</taxon>
        <taxon>Tracheophyta</taxon>
        <taxon>Spermatophyta</taxon>
        <taxon>Magnoliopsida</taxon>
        <taxon>eudicotyledons</taxon>
        <taxon>Gunneridae</taxon>
        <taxon>Pentapetalae</taxon>
        <taxon>rosids</taxon>
        <taxon>malvids</taxon>
        <taxon>Myrtales</taxon>
        <taxon>Lythraceae</taxon>
        <taxon>Punica</taxon>
    </lineage>
</organism>
<keyword evidence="1" id="KW-1133">Transmembrane helix</keyword>
<protein>
    <submittedName>
        <fullName evidence="2">Uncharacterized protein</fullName>
    </submittedName>
</protein>
<evidence type="ECO:0000313" key="2">
    <source>
        <dbReference type="EMBL" id="PKI55180.1"/>
    </source>
</evidence>
<dbReference type="AlphaFoldDB" id="A0A2I0JGX3"/>
<keyword evidence="1" id="KW-0472">Membrane</keyword>
<accession>A0A2I0JGX3</accession>
<gene>
    <name evidence="2" type="ORF">CRG98_024471</name>
</gene>
<dbReference type="Proteomes" id="UP000233551">
    <property type="component" value="Unassembled WGS sequence"/>
</dbReference>